<protein>
    <recommendedName>
        <fullName evidence="11">Inorganic phosphate cotransporter</fullName>
    </recommendedName>
</protein>
<evidence type="ECO:0008006" key="11">
    <source>
        <dbReference type="Google" id="ProtNLM"/>
    </source>
</evidence>
<keyword evidence="7" id="KW-0813">Transport</keyword>
<dbReference type="Proteomes" id="UP001152799">
    <property type="component" value="Chromosome 4"/>
</dbReference>
<keyword evidence="7" id="KW-0406">Ion transport</keyword>
<sequence>MINEKVDLNDDEVEKKGPKFGCRHVQSILLCFAYVFGMGTRTNLSVAIVAMTDNSTSPNPKVPTYHWTNTSVMLSAFFWSYISLQVLAGYLGKRYGPKYFLLVTSIINCLAVGLTPVAARMNSTGVILCRVIQGLAQGFLDPSIHVMLGTWIPNEEKSTLCNFIFSGISIGTIFASILTGYLSASWLGWPYSFYILAILNFVWCIFWGIFGQNSPASHPRITKEEKKYIQKSLKQEVDEQLPTPWKKIFTSVPFYATMAGYIGNILGYALLFTEAPTYLAKVMNFNLKEIAILNTIPILVCLVVGLLIGPLSDWLIAKGYLSRLNARRTFHDVMVVLSSLYGSDF</sequence>
<comment type="subcellular location">
    <subcellularLocation>
        <location evidence="1">Membrane</location>
        <topology evidence="1">Multi-pass membrane protein</topology>
    </subcellularLocation>
</comment>
<dbReference type="EMBL" id="OU892280">
    <property type="protein sequence ID" value="CAH1129137.1"/>
    <property type="molecule type" value="Genomic_DNA"/>
</dbReference>
<proteinExistence type="inferred from homology"/>
<dbReference type="GO" id="GO:0006820">
    <property type="term" value="P:monoatomic anion transport"/>
    <property type="evidence" value="ECO:0007669"/>
    <property type="project" value="TreeGrafter"/>
</dbReference>
<evidence type="ECO:0000256" key="5">
    <source>
        <dbReference type="ARBA" id="ARBA00023053"/>
    </source>
</evidence>
<feature type="transmembrane region" description="Helical" evidence="8">
    <location>
        <begin position="99"/>
        <end position="119"/>
    </location>
</feature>
<dbReference type="Pfam" id="PF07690">
    <property type="entry name" value="MFS_1"/>
    <property type="match status" value="1"/>
</dbReference>
<evidence type="ECO:0000256" key="3">
    <source>
        <dbReference type="ARBA" id="ARBA00022692"/>
    </source>
</evidence>
<reference evidence="9" key="1">
    <citation type="submission" date="2022-01" db="EMBL/GenBank/DDBJ databases">
        <authorList>
            <person name="King R."/>
        </authorList>
    </citation>
    <scope>NUCLEOTIDE SEQUENCE</scope>
</reference>
<accession>A0A9P0GMR4</accession>
<name>A0A9P0GMR4_9CUCU</name>
<keyword evidence="3 8" id="KW-0812">Transmembrane</keyword>
<keyword evidence="10" id="KW-1185">Reference proteome</keyword>
<feature type="transmembrane region" description="Helical" evidence="8">
    <location>
        <begin position="291"/>
        <end position="317"/>
    </location>
</feature>
<keyword evidence="6 8" id="KW-0472">Membrane</keyword>
<feature type="transmembrane region" description="Helical" evidence="8">
    <location>
        <begin position="160"/>
        <end position="182"/>
    </location>
</feature>
<dbReference type="GO" id="GO:0022857">
    <property type="term" value="F:transmembrane transporter activity"/>
    <property type="evidence" value="ECO:0007669"/>
    <property type="project" value="InterPro"/>
</dbReference>
<evidence type="ECO:0000256" key="7">
    <source>
        <dbReference type="ARBA" id="ARBA00023201"/>
    </source>
</evidence>
<dbReference type="GO" id="GO:0016020">
    <property type="term" value="C:membrane"/>
    <property type="evidence" value="ECO:0007669"/>
    <property type="project" value="UniProtKB-SubCell"/>
</dbReference>
<dbReference type="InterPro" id="IPR011701">
    <property type="entry name" value="MFS"/>
</dbReference>
<dbReference type="GO" id="GO:0006814">
    <property type="term" value="P:sodium ion transport"/>
    <property type="evidence" value="ECO:0007669"/>
    <property type="project" value="UniProtKB-KW"/>
</dbReference>
<keyword evidence="5" id="KW-0915">Sodium</keyword>
<feature type="transmembrane region" description="Helical" evidence="8">
    <location>
        <begin position="72"/>
        <end position="92"/>
    </location>
</feature>
<dbReference type="FunFam" id="1.20.1250.20:FF:000144">
    <property type="entry name" value="Picot, isoform B"/>
    <property type="match status" value="1"/>
</dbReference>
<evidence type="ECO:0000256" key="8">
    <source>
        <dbReference type="SAM" id="Phobius"/>
    </source>
</evidence>
<keyword evidence="4 8" id="KW-1133">Transmembrane helix</keyword>
<organism evidence="9 10">
    <name type="scientific">Ceutorhynchus assimilis</name>
    <name type="common">cabbage seed weevil</name>
    <dbReference type="NCBI Taxonomy" id="467358"/>
    <lineage>
        <taxon>Eukaryota</taxon>
        <taxon>Metazoa</taxon>
        <taxon>Ecdysozoa</taxon>
        <taxon>Arthropoda</taxon>
        <taxon>Hexapoda</taxon>
        <taxon>Insecta</taxon>
        <taxon>Pterygota</taxon>
        <taxon>Neoptera</taxon>
        <taxon>Endopterygota</taxon>
        <taxon>Coleoptera</taxon>
        <taxon>Polyphaga</taxon>
        <taxon>Cucujiformia</taxon>
        <taxon>Curculionidae</taxon>
        <taxon>Ceutorhynchinae</taxon>
        <taxon>Ceutorhynchus</taxon>
    </lineage>
</organism>
<feature type="transmembrane region" description="Helical" evidence="8">
    <location>
        <begin position="188"/>
        <end position="210"/>
    </location>
</feature>
<gene>
    <name evidence="9" type="ORF">CEUTPL_LOCUS7848</name>
</gene>
<evidence type="ECO:0000313" key="10">
    <source>
        <dbReference type="Proteomes" id="UP001152799"/>
    </source>
</evidence>
<evidence type="ECO:0000256" key="2">
    <source>
        <dbReference type="ARBA" id="ARBA00008586"/>
    </source>
</evidence>
<dbReference type="InterPro" id="IPR036259">
    <property type="entry name" value="MFS_trans_sf"/>
</dbReference>
<comment type="similarity">
    <text evidence="2">Belongs to the major facilitator superfamily. Sodium/anion cotransporter family.</text>
</comment>
<evidence type="ECO:0000313" key="9">
    <source>
        <dbReference type="EMBL" id="CAH1129137.1"/>
    </source>
</evidence>
<dbReference type="PANTHER" id="PTHR11662">
    <property type="entry name" value="SOLUTE CARRIER FAMILY 17"/>
    <property type="match status" value="1"/>
</dbReference>
<dbReference type="PANTHER" id="PTHR11662:SF280">
    <property type="entry name" value="FI21844P1-RELATED"/>
    <property type="match status" value="1"/>
</dbReference>
<dbReference type="InterPro" id="IPR050382">
    <property type="entry name" value="MFS_Na/Anion_cotransporter"/>
</dbReference>
<dbReference type="Gene3D" id="1.20.1250.20">
    <property type="entry name" value="MFS general substrate transporter like domains"/>
    <property type="match status" value="1"/>
</dbReference>
<evidence type="ECO:0000256" key="6">
    <source>
        <dbReference type="ARBA" id="ARBA00023136"/>
    </source>
</evidence>
<evidence type="ECO:0000256" key="4">
    <source>
        <dbReference type="ARBA" id="ARBA00022989"/>
    </source>
</evidence>
<keyword evidence="7" id="KW-0739">Sodium transport</keyword>
<feature type="transmembrane region" description="Helical" evidence="8">
    <location>
        <begin position="252"/>
        <end position="271"/>
    </location>
</feature>
<dbReference type="OrthoDB" id="2985014at2759"/>
<evidence type="ECO:0000256" key="1">
    <source>
        <dbReference type="ARBA" id="ARBA00004141"/>
    </source>
</evidence>
<dbReference type="AlphaFoldDB" id="A0A9P0GMR4"/>
<dbReference type="SUPFAM" id="SSF103473">
    <property type="entry name" value="MFS general substrate transporter"/>
    <property type="match status" value="1"/>
</dbReference>
<feature type="transmembrane region" description="Helical" evidence="8">
    <location>
        <begin position="28"/>
        <end position="52"/>
    </location>
</feature>